<reference evidence="2 4" key="1">
    <citation type="journal article" date="2008" name="Science">
        <title>The Physcomitrella genome reveals evolutionary insights into the conquest of land by plants.</title>
        <authorList>
            <person name="Rensing S."/>
            <person name="Lang D."/>
            <person name="Zimmer A."/>
            <person name="Terry A."/>
            <person name="Salamov A."/>
            <person name="Shapiro H."/>
            <person name="Nishiyama T."/>
            <person name="Perroud P.-F."/>
            <person name="Lindquist E."/>
            <person name="Kamisugi Y."/>
            <person name="Tanahashi T."/>
            <person name="Sakakibara K."/>
            <person name="Fujita T."/>
            <person name="Oishi K."/>
            <person name="Shin-I T."/>
            <person name="Kuroki Y."/>
            <person name="Toyoda A."/>
            <person name="Suzuki Y."/>
            <person name="Hashimoto A."/>
            <person name="Yamaguchi K."/>
            <person name="Sugano A."/>
            <person name="Kohara Y."/>
            <person name="Fujiyama A."/>
            <person name="Anterola A."/>
            <person name="Aoki S."/>
            <person name="Ashton N."/>
            <person name="Barbazuk W.B."/>
            <person name="Barker E."/>
            <person name="Bennetzen J."/>
            <person name="Bezanilla M."/>
            <person name="Blankenship R."/>
            <person name="Cho S.H."/>
            <person name="Dutcher S."/>
            <person name="Estelle M."/>
            <person name="Fawcett J.A."/>
            <person name="Gundlach H."/>
            <person name="Hanada K."/>
            <person name="Heyl A."/>
            <person name="Hicks K.A."/>
            <person name="Hugh J."/>
            <person name="Lohr M."/>
            <person name="Mayer K."/>
            <person name="Melkozernov A."/>
            <person name="Murata T."/>
            <person name="Nelson D."/>
            <person name="Pils B."/>
            <person name="Prigge M."/>
            <person name="Reiss B."/>
            <person name="Renner T."/>
            <person name="Rombauts S."/>
            <person name="Rushton P."/>
            <person name="Sanderfoot A."/>
            <person name="Schween G."/>
            <person name="Shiu S.-H."/>
            <person name="Stueber K."/>
            <person name="Theodoulou F.L."/>
            <person name="Tu H."/>
            <person name="Van de Peer Y."/>
            <person name="Verrier P.J."/>
            <person name="Waters E."/>
            <person name="Wood A."/>
            <person name="Yang L."/>
            <person name="Cove D."/>
            <person name="Cuming A."/>
            <person name="Hasebe M."/>
            <person name="Lucas S."/>
            <person name="Mishler D.B."/>
            <person name="Reski R."/>
            <person name="Grigoriev I."/>
            <person name="Quatrano R.S."/>
            <person name="Boore J.L."/>
        </authorList>
    </citation>
    <scope>NUCLEOTIDE SEQUENCE [LARGE SCALE GENOMIC DNA]</scope>
    <source>
        <strain evidence="3 4">cv. Gransden 2004</strain>
    </source>
</reference>
<reference evidence="3" key="3">
    <citation type="submission" date="2020-12" db="UniProtKB">
        <authorList>
            <consortium name="EnsemblPlants"/>
        </authorList>
    </citation>
    <scope>IDENTIFICATION</scope>
</reference>
<reference evidence="2 4" key="2">
    <citation type="journal article" date="2018" name="Plant J.">
        <title>The Physcomitrella patens chromosome-scale assembly reveals moss genome structure and evolution.</title>
        <authorList>
            <person name="Lang D."/>
            <person name="Ullrich K.K."/>
            <person name="Murat F."/>
            <person name="Fuchs J."/>
            <person name="Jenkins J."/>
            <person name="Haas F.B."/>
            <person name="Piednoel M."/>
            <person name="Gundlach H."/>
            <person name="Van Bel M."/>
            <person name="Meyberg R."/>
            <person name="Vives C."/>
            <person name="Morata J."/>
            <person name="Symeonidi A."/>
            <person name="Hiss M."/>
            <person name="Muchero W."/>
            <person name="Kamisugi Y."/>
            <person name="Saleh O."/>
            <person name="Blanc G."/>
            <person name="Decker E.L."/>
            <person name="van Gessel N."/>
            <person name="Grimwood J."/>
            <person name="Hayes R.D."/>
            <person name="Graham S.W."/>
            <person name="Gunter L.E."/>
            <person name="McDaniel S.F."/>
            <person name="Hoernstein S.N.W."/>
            <person name="Larsson A."/>
            <person name="Li F.W."/>
            <person name="Perroud P.F."/>
            <person name="Phillips J."/>
            <person name="Ranjan P."/>
            <person name="Rokshar D.S."/>
            <person name="Rothfels C.J."/>
            <person name="Schneider L."/>
            <person name="Shu S."/>
            <person name="Stevenson D.W."/>
            <person name="Thummler F."/>
            <person name="Tillich M."/>
            <person name="Villarreal Aguilar J.C."/>
            <person name="Widiez T."/>
            <person name="Wong G.K."/>
            <person name="Wymore A."/>
            <person name="Zhang Y."/>
            <person name="Zimmer A.D."/>
            <person name="Quatrano R.S."/>
            <person name="Mayer K.F.X."/>
            <person name="Goodstein D."/>
            <person name="Casacuberta J.M."/>
            <person name="Vandepoele K."/>
            <person name="Reski R."/>
            <person name="Cuming A.C."/>
            <person name="Tuskan G.A."/>
            <person name="Maumus F."/>
            <person name="Salse J."/>
            <person name="Schmutz J."/>
            <person name="Rensing S.A."/>
        </authorList>
    </citation>
    <scope>NUCLEOTIDE SEQUENCE [LARGE SCALE GENOMIC DNA]</scope>
    <source>
        <strain evidence="3 4">cv. Gransden 2004</strain>
    </source>
</reference>
<protein>
    <submittedName>
        <fullName evidence="2 3">Uncharacterized protein</fullName>
    </submittedName>
</protein>
<name>A0A2K1K601_PHYPA</name>
<dbReference type="AlphaFoldDB" id="A0A2K1K601"/>
<evidence type="ECO:0000313" key="2">
    <source>
        <dbReference type="EMBL" id="PNR49211.1"/>
    </source>
</evidence>
<sequence length="99" mass="10604">MSNCTSTSFKLSNFLSISLDRSLYSCFSTCLRSSTAPAELSTEPQPPHGFGDDKHTKKSDVSISGKPNQDSAVSTSLDGFEAETITPQEQVEVRGAVTI</sequence>
<dbReference type="InParanoid" id="A0A2K1K601"/>
<feature type="compositionally biased region" description="Basic and acidic residues" evidence="1">
    <location>
        <begin position="50"/>
        <end position="60"/>
    </location>
</feature>
<dbReference type="Gramene" id="Pp3c8_3429V3.1">
    <property type="protein sequence ID" value="PAC:32963465.CDS.1"/>
    <property type="gene ID" value="Pp3c8_3429"/>
</dbReference>
<proteinExistence type="predicted"/>
<dbReference type="EMBL" id="ABEU02000008">
    <property type="protein sequence ID" value="PNR49211.1"/>
    <property type="molecule type" value="Genomic_DNA"/>
</dbReference>
<organism evidence="2">
    <name type="scientific">Physcomitrium patens</name>
    <name type="common">Spreading-leaved earth moss</name>
    <name type="synonym">Physcomitrella patens</name>
    <dbReference type="NCBI Taxonomy" id="3218"/>
    <lineage>
        <taxon>Eukaryota</taxon>
        <taxon>Viridiplantae</taxon>
        <taxon>Streptophyta</taxon>
        <taxon>Embryophyta</taxon>
        <taxon>Bryophyta</taxon>
        <taxon>Bryophytina</taxon>
        <taxon>Bryopsida</taxon>
        <taxon>Funariidae</taxon>
        <taxon>Funariales</taxon>
        <taxon>Funariaceae</taxon>
        <taxon>Physcomitrium</taxon>
    </lineage>
</organism>
<feature type="region of interest" description="Disordered" evidence="1">
    <location>
        <begin position="36"/>
        <end position="86"/>
    </location>
</feature>
<dbReference type="Proteomes" id="UP000006727">
    <property type="component" value="Chromosome 8"/>
</dbReference>
<evidence type="ECO:0000313" key="3">
    <source>
        <dbReference type="EnsemblPlants" id="PAC:32963465.CDS.1"/>
    </source>
</evidence>
<gene>
    <name evidence="2" type="ORF">PHYPA_011107</name>
</gene>
<keyword evidence="4" id="KW-1185">Reference proteome</keyword>
<evidence type="ECO:0000256" key="1">
    <source>
        <dbReference type="SAM" id="MobiDB-lite"/>
    </source>
</evidence>
<evidence type="ECO:0000313" key="4">
    <source>
        <dbReference type="Proteomes" id="UP000006727"/>
    </source>
</evidence>
<accession>A0A2K1K601</accession>
<feature type="compositionally biased region" description="Polar residues" evidence="1">
    <location>
        <begin position="61"/>
        <end position="77"/>
    </location>
</feature>
<dbReference type="EnsemblPlants" id="Pp3c8_3429V3.1">
    <property type="protein sequence ID" value="PAC:32963465.CDS.1"/>
    <property type="gene ID" value="Pp3c8_3429"/>
</dbReference>